<name>A0A1S8D0I7_9PROT</name>
<comment type="cofactor">
    <cofactor evidence="2">
        <name>Mn(2+)</name>
        <dbReference type="ChEBI" id="CHEBI:29035"/>
    </cofactor>
    <text evidence="2">The Mn(2+) ion enhances activity.</text>
</comment>
<dbReference type="PIRSF" id="PIRSF005962">
    <property type="entry name" value="Pept_M20D_amidohydro"/>
    <property type="match status" value="1"/>
</dbReference>
<evidence type="ECO:0000313" key="5">
    <source>
        <dbReference type="EMBL" id="SUE37909.1"/>
    </source>
</evidence>
<dbReference type="SUPFAM" id="SSF53187">
    <property type="entry name" value="Zn-dependent exopeptidases"/>
    <property type="match status" value="1"/>
</dbReference>
<evidence type="ECO:0000256" key="1">
    <source>
        <dbReference type="ARBA" id="ARBA00022801"/>
    </source>
</evidence>
<sequence>MTSPREALAALQPEMTEWRRDFHAHPEIGFEEHRTSDIVARKLAEWGIEVHRGIGKTGVVGVLRGRKSGAGGNRAIGLRADMDALPMEEANGFAHRSQNPGRMHACGHDGHTTMLLGAAKYLAETGNFSGTVHLIFQPAEEGLAGAKAMLDDGLLERFPCDAVYGIHNSPDRPLGTAQALTGTALAAIDYFSIVLRGRSAHGAHPQQGIDTVAMAAQVINALNAIPSRQVDALESAIVSIGQIHGGTSDIVLPESIELRGSVRTLKPEIRDRVETLFRRAVTLTAEAQGGKAEIDYRRAYPPTINTPGETDRAAQAATAILGEGQVHRDGHPLLAGEDFAFLLERVPGAYLMFGQRDGERGGTPVHNPLYDFNDDLLPFGAGYLATLVEQELG</sequence>
<dbReference type="OrthoDB" id="9777385at2"/>
<dbReference type="InterPro" id="IPR017439">
    <property type="entry name" value="Amidohydrolase"/>
</dbReference>
<reference evidence="5 7" key="2">
    <citation type="submission" date="2018-06" db="EMBL/GenBank/DDBJ databases">
        <authorList>
            <consortium name="Pathogen Informatics"/>
            <person name="Doyle S."/>
        </authorList>
    </citation>
    <scope>NUCLEOTIDE SEQUENCE [LARGE SCALE GENOMIC DNA]</scope>
    <source>
        <strain evidence="5 7">NCTC13291</strain>
    </source>
</reference>
<dbReference type="Pfam" id="PF01546">
    <property type="entry name" value="Peptidase_M20"/>
    <property type="match status" value="1"/>
</dbReference>
<keyword evidence="2" id="KW-0464">Manganese</keyword>
<evidence type="ECO:0000256" key="2">
    <source>
        <dbReference type="PIRSR" id="PIRSR005962-1"/>
    </source>
</evidence>
<dbReference type="FunFam" id="3.30.70.360:FF:000001">
    <property type="entry name" value="N-acetyldiaminopimelate deacetylase"/>
    <property type="match status" value="1"/>
</dbReference>
<organism evidence="4 6">
    <name type="scientific">Roseomonas mucosa</name>
    <dbReference type="NCBI Taxonomy" id="207340"/>
    <lineage>
        <taxon>Bacteria</taxon>
        <taxon>Pseudomonadati</taxon>
        <taxon>Pseudomonadota</taxon>
        <taxon>Alphaproteobacteria</taxon>
        <taxon>Acetobacterales</taxon>
        <taxon>Roseomonadaceae</taxon>
        <taxon>Roseomonas</taxon>
    </lineage>
</organism>
<feature type="binding site" evidence="2">
    <location>
        <position position="141"/>
    </location>
    <ligand>
        <name>Mn(2+)</name>
        <dbReference type="ChEBI" id="CHEBI:29035"/>
        <label>2</label>
    </ligand>
</feature>
<dbReference type="SUPFAM" id="SSF55031">
    <property type="entry name" value="Bacterial exopeptidase dimerisation domain"/>
    <property type="match status" value="1"/>
</dbReference>
<dbReference type="GO" id="GO:0046872">
    <property type="term" value="F:metal ion binding"/>
    <property type="evidence" value="ECO:0007669"/>
    <property type="project" value="UniProtKB-KW"/>
</dbReference>
<feature type="domain" description="Peptidase M20 dimerisation" evidence="3">
    <location>
        <begin position="191"/>
        <end position="281"/>
    </location>
</feature>
<dbReference type="InterPro" id="IPR011650">
    <property type="entry name" value="Peptidase_M20_dimer"/>
</dbReference>
<feature type="binding site" evidence="2">
    <location>
        <position position="167"/>
    </location>
    <ligand>
        <name>Mn(2+)</name>
        <dbReference type="ChEBI" id="CHEBI:29035"/>
        <label>2</label>
    </ligand>
</feature>
<dbReference type="PANTHER" id="PTHR11014">
    <property type="entry name" value="PEPTIDASE M20 FAMILY MEMBER"/>
    <property type="match status" value="1"/>
</dbReference>
<dbReference type="InterPro" id="IPR036264">
    <property type="entry name" value="Bact_exopeptidase_dim_dom"/>
</dbReference>
<dbReference type="Proteomes" id="UP000254919">
    <property type="component" value="Unassembled WGS sequence"/>
</dbReference>
<accession>A0A1S8D0I7</accession>
<dbReference type="Pfam" id="PF07687">
    <property type="entry name" value="M20_dimer"/>
    <property type="match status" value="1"/>
</dbReference>
<keyword evidence="2" id="KW-0479">Metal-binding</keyword>
<feature type="binding site" evidence="2">
    <location>
        <position position="106"/>
    </location>
    <ligand>
        <name>Mn(2+)</name>
        <dbReference type="ChEBI" id="CHEBI:29035"/>
        <label>2</label>
    </ligand>
</feature>
<evidence type="ECO:0000313" key="4">
    <source>
        <dbReference type="EMBL" id="ONH81274.1"/>
    </source>
</evidence>
<protein>
    <submittedName>
        <fullName evidence="4">Peptidase M20</fullName>
    </submittedName>
</protein>
<dbReference type="RefSeq" id="WP_019463018.1">
    <property type="nucleotide sequence ID" value="NZ_AP031462.1"/>
</dbReference>
<dbReference type="EMBL" id="LLWF02000145">
    <property type="protein sequence ID" value="ONH81274.1"/>
    <property type="molecule type" value="Genomic_DNA"/>
</dbReference>
<dbReference type="GO" id="GO:0019877">
    <property type="term" value="P:diaminopimelate biosynthetic process"/>
    <property type="evidence" value="ECO:0007669"/>
    <property type="project" value="UniProtKB-ARBA"/>
</dbReference>
<proteinExistence type="predicted"/>
<gene>
    <name evidence="5" type="primary">yxeP_1</name>
    <name evidence="4" type="ORF">APZ41_020745</name>
    <name evidence="5" type="ORF">NCTC13291_00368</name>
</gene>
<dbReference type="GO" id="GO:0050118">
    <property type="term" value="F:N-acetyldiaminopimelate deacetylase activity"/>
    <property type="evidence" value="ECO:0007669"/>
    <property type="project" value="UniProtKB-ARBA"/>
</dbReference>
<dbReference type="PANTHER" id="PTHR11014:SF63">
    <property type="entry name" value="METALLOPEPTIDASE, PUTATIVE (AFU_ORTHOLOGUE AFUA_6G09600)-RELATED"/>
    <property type="match status" value="1"/>
</dbReference>
<dbReference type="AlphaFoldDB" id="A0A1S8D0I7"/>
<evidence type="ECO:0000313" key="7">
    <source>
        <dbReference type="Proteomes" id="UP000254919"/>
    </source>
</evidence>
<dbReference type="NCBIfam" id="TIGR01891">
    <property type="entry name" value="amidohydrolases"/>
    <property type="match status" value="1"/>
</dbReference>
<evidence type="ECO:0000313" key="6">
    <source>
        <dbReference type="Proteomes" id="UP000054844"/>
    </source>
</evidence>
<feature type="binding site" evidence="2">
    <location>
        <position position="108"/>
    </location>
    <ligand>
        <name>Mn(2+)</name>
        <dbReference type="ChEBI" id="CHEBI:29035"/>
        <label>2</label>
    </ligand>
</feature>
<dbReference type="Gene3D" id="3.40.630.10">
    <property type="entry name" value="Zn peptidases"/>
    <property type="match status" value="1"/>
</dbReference>
<evidence type="ECO:0000259" key="3">
    <source>
        <dbReference type="Pfam" id="PF07687"/>
    </source>
</evidence>
<keyword evidence="1 5" id="KW-0378">Hydrolase</keyword>
<dbReference type="GeneID" id="99635391"/>
<reference evidence="4 6" key="1">
    <citation type="submission" date="2016-12" db="EMBL/GenBank/DDBJ databases">
        <title>Draft genome sequence of Roseomonas mucosa strain AU37, isolated from a peripheral intravenous catheter.</title>
        <authorList>
            <person name="Choudhury M.A."/>
            <person name="Sidjabat H.E."/>
            <person name="Wailan A.M."/>
            <person name="Zhang L."/>
            <person name="Marsh N.M."/>
            <person name="Rickard C.M."/>
            <person name="Davies M."/>
            <person name="Mcmillan D.J."/>
        </authorList>
    </citation>
    <scope>NUCLEOTIDE SEQUENCE [LARGE SCALE GENOMIC DNA]</scope>
    <source>
        <strain evidence="4 6">SAVE376</strain>
    </source>
</reference>
<dbReference type="STRING" id="207340.APZ41_020745"/>
<feature type="binding site" evidence="2">
    <location>
        <position position="366"/>
    </location>
    <ligand>
        <name>Mn(2+)</name>
        <dbReference type="ChEBI" id="CHEBI:29035"/>
        <label>2</label>
    </ligand>
</feature>
<dbReference type="CDD" id="cd05666">
    <property type="entry name" value="M20_Acy1-like"/>
    <property type="match status" value="1"/>
</dbReference>
<dbReference type="Proteomes" id="UP000054844">
    <property type="component" value="Unassembled WGS sequence"/>
</dbReference>
<dbReference type="EMBL" id="UGVN01000001">
    <property type="protein sequence ID" value="SUE37909.1"/>
    <property type="molecule type" value="Genomic_DNA"/>
</dbReference>
<dbReference type="InterPro" id="IPR002933">
    <property type="entry name" value="Peptidase_M20"/>
</dbReference>
<keyword evidence="6" id="KW-1185">Reference proteome</keyword>
<dbReference type="Gene3D" id="3.30.70.360">
    <property type="match status" value="1"/>
</dbReference>